<dbReference type="Proteomes" id="UP001242368">
    <property type="component" value="Unassembled WGS sequence"/>
</dbReference>
<keyword evidence="6" id="KW-1185">Reference proteome</keyword>
<gene>
    <name evidence="4" type="primary">mobB</name>
    <name evidence="1" type="ORF">QW060_23815</name>
    <name evidence="2" type="ORF">QW060_24135</name>
    <name evidence="3" type="ORF">QW060_24315</name>
    <name evidence="4" type="ORF">QW060_27435</name>
    <name evidence="5" type="ORF">QW060_27670</name>
</gene>
<dbReference type="InterPro" id="IPR043766">
    <property type="entry name" value="BfmA-like"/>
</dbReference>
<protein>
    <submittedName>
        <fullName evidence="4">MobB family relaxase</fullName>
    </submittedName>
</protein>
<sequence>MYINFTPHKANVNNSSASSCANIFEYLEKEERGFVEEDSFFKEENNESIGFFNQENINLSKEDVIQNIDENRGKRGVKESNFYMINISPSYLEQKHLIKRVDQFLEEKIINEKLKLSEKDLIAARDVMMRDLLMNYSREVMKEYANNFNREINGKKLSENDLMYYGRVETRRTYNFRDKNVIENKKILDKINSSSDKNEIKKLQESLQKDYFTGDVIKEGSPKGGFNYHVHIVVSRHDNTNDSRNKISLSPMTQYRSQNSKLNNQVNKTIGFNRDVFFENAEKSFDQYFNYRRDYSKSYEAHKKKARTKGIRELTKQGIANSVKKELSNYAGITISNPSNLIKMQLSQTLGINIPTHLKIPTNPVQLTLKVAKTVAKTIEKGYGM</sequence>
<evidence type="ECO:0000313" key="5">
    <source>
        <dbReference type="EMBL" id="MDN3710566.1"/>
    </source>
</evidence>
<dbReference type="EMBL" id="JAUFQU010000069">
    <property type="protein sequence ID" value="MDN3709932.1"/>
    <property type="molecule type" value="Genomic_DNA"/>
</dbReference>
<dbReference type="RefSeq" id="WP_290365304.1">
    <property type="nucleotide sequence ID" value="NZ_JAUFQU010000069.1"/>
</dbReference>
<accession>A0ABT8D5L3</accession>
<evidence type="ECO:0000313" key="3">
    <source>
        <dbReference type="EMBL" id="MDN3710030.1"/>
    </source>
</evidence>
<reference evidence="6" key="2">
    <citation type="journal article" date="2019" name="Int. J. Syst. Evol. Microbiol.">
        <title>The Global Catalogue of Microorganisms (GCM) 10K type strain sequencing project: providing services to taxonomists for standard genome sequencing and annotation.</title>
        <authorList>
            <consortium name="The Broad Institute Genomics Platform"/>
            <consortium name="The Broad Institute Genome Sequencing Center for Infectious Disease"/>
            <person name="Wu L."/>
            <person name="Ma J."/>
        </authorList>
    </citation>
    <scope>NUCLEOTIDE SEQUENCE [LARGE SCALE GENOMIC DNA]</scope>
    <source>
        <strain evidence="6">CECT 7184</strain>
    </source>
</reference>
<organism evidence="4 6">
    <name type="scientific">Paenimyroides ceti</name>
    <dbReference type="NCBI Taxonomy" id="395087"/>
    <lineage>
        <taxon>Bacteria</taxon>
        <taxon>Pseudomonadati</taxon>
        <taxon>Bacteroidota</taxon>
        <taxon>Flavobacteriia</taxon>
        <taxon>Flavobacteriales</taxon>
        <taxon>Flavobacteriaceae</taxon>
        <taxon>Paenimyroides</taxon>
    </lineage>
</organism>
<dbReference type="EMBL" id="JAUFQU010000096">
    <property type="protein sequence ID" value="MDN3710566.1"/>
    <property type="molecule type" value="Genomic_DNA"/>
</dbReference>
<reference evidence="4" key="3">
    <citation type="submission" date="2023-06" db="EMBL/GenBank/DDBJ databases">
        <authorList>
            <person name="Lucena T."/>
            <person name="Sun Q."/>
        </authorList>
    </citation>
    <scope>NUCLEOTIDE SEQUENCE</scope>
    <source>
        <strain evidence="4">CECT 7184</strain>
    </source>
</reference>
<comment type="caution">
    <text evidence="4">The sequence shown here is derived from an EMBL/GenBank/DDBJ whole genome shotgun (WGS) entry which is preliminary data.</text>
</comment>
<dbReference type="EMBL" id="JAUFQU010000069">
    <property type="protein sequence ID" value="MDN3709995.1"/>
    <property type="molecule type" value="Genomic_DNA"/>
</dbReference>
<dbReference type="EMBL" id="JAUFQU010000095">
    <property type="protein sequence ID" value="MDN3710529.1"/>
    <property type="molecule type" value="Genomic_DNA"/>
</dbReference>
<proteinExistence type="predicted"/>
<reference evidence="4" key="1">
    <citation type="journal article" date="2014" name="Int. J. Syst. Evol. Microbiol.">
        <title>Complete genome of a new Firmicutes species belonging to the dominant human colonic microbiota ('Ruminococcus bicirculans') reveals two chromosomes and a selective capacity to utilize plant glucans.</title>
        <authorList>
            <consortium name="NISC Comparative Sequencing Program"/>
            <person name="Wegmann U."/>
            <person name="Louis P."/>
            <person name="Goesmann A."/>
            <person name="Henrissat B."/>
            <person name="Duncan S.H."/>
            <person name="Flint H.J."/>
        </authorList>
    </citation>
    <scope>NUCLEOTIDE SEQUENCE</scope>
    <source>
        <strain evidence="4">CECT 7184</strain>
    </source>
</reference>
<evidence type="ECO:0000313" key="1">
    <source>
        <dbReference type="EMBL" id="MDN3709932.1"/>
    </source>
</evidence>
<name>A0ABT8D5L3_9FLAO</name>
<dbReference type="EMBL" id="JAUFQU010000070">
    <property type="protein sequence ID" value="MDN3710030.1"/>
    <property type="molecule type" value="Genomic_DNA"/>
</dbReference>
<evidence type="ECO:0000313" key="6">
    <source>
        <dbReference type="Proteomes" id="UP001242368"/>
    </source>
</evidence>
<evidence type="ECO:0000313" key="2">
    <source>
        <dbReference type="EMBL" id="MDN3709995.1"/>
    </source>
</evidence>
<dbReference type="InterPro" id="IPR048098">
    <property type="entry name" value="MobB"/>
</dbReference>
<dbReference type="Pfam" id="PF18976">
    <property type="entry name" value="DUF5712"/>
    <property type="match status" value="1"/>
</dbReference>
<evidence type="ECO:0000313" key="4">
    <source>
        <dbReference type="EMBL" id="MDN3710529.1"/>
    </source>
</evidence>
<dbReference type="NCBIfam" id="NF041495">
    <property type="entry name" value="MobB_relaxase"/>
    <property type="match status" value="1"/>
</dbReference>